<dbReference type="GO" id="GO:0008270">
    <property type="term" value="F:zinc ion binding"/>
    <property type="evidence" value="ECO:0007669"/>
    <property type="project" value="UniProtKB-KW"/>
</dbReference>
<feature type="domain" description="RING-type" evidence="8">
    <location>
        <begin position="43"/>
        <end position="69"/>
    </location>
</feature>
<keyword evidence="4" id="KW-0833">Ubl conjugation pathway</keyword>
<evidence type="ECO:0000259" key="8">
    <source>
        <dbReference type="PROSITE" id="PS50089"/>
    </source>
</evidence>
<sequence length="221" mass="24331">MEENPDNTMDDCVIIVEENEAESRQSQNEKPGEGSSKNLLDTCAVCLQSLQSRDPRLLPCLHSFCSKCVPLPARYVALAVGKPTAPGGANSAAEANKKQVGLFWRNVIDETVALKLRNMAVSFICQHWDNFGDVVSVALSHRGIVIQSAQQYADYMNMSGVYGGEAEIVAMSQILPATISIYFQERPHASPRVYNPAQRLFISQLFSGSLDHGHYEVLMPL</sequence>
<dbReference type="PROSITE" id="PS50089">
    <property type="entry name" value="ZF_RING_2"/>
    <property type="match status" value="1"/>
</dbReference>
<evidence type="ECO:0000256" key="1">
    <source>
        <dbReference type="ARBA" id="ARBA00022670"/>
    </source>
</evidence>
<dbReference type="AlphaFoldDB" id="A0A8X7XJL4"/>
<evidence type="ECO:0000256" key="6">
    <source>
        <dbReference type="ARBA" id="ARBA00022833"/>
    </source>
</evidence>
<dbReference type="SUPFAM" id="SSF57850">
    <property type="entry name" value="RING/U-box"/>
    <property type="match status" value="1"/>
</dbReference>
<dbReference type="InterPro" id="IPR013083">
    <property type="entry name" value="Znf_RING/FYVE/PHD"/>
</dbReference>
<protein>
    <submittedName>
        <fullName evidence="9">TIF1A factor</fullName>
    </submittedName>
</protein>
<keyword evidence="10" id="KW-1185">Reference proteome</keyword>
<keyword evidence="3 7" id="KW-0863">Zinc-finger</keyword>
<name>A0A8X7XJL4_POLSE</name>
<evidence type="ECO:0000256" key="7">
    <source>
        <dbReference type="PROSITE-ProRule" id="PRU00175"/>
    </source>
</evidence>
<dbReference type="InterPro" id="IPR038765">
    <property type="entry name" value="Papain-like_cys_pep_sf"/>
</dbReference>
<dbReference type="SMART" id="SM00184">
    <property type="entry name" value="RING"/>
    <property type="match status" value="1"/>
</dbReference>
<dbReference type="EMBL" id="JAATIS010000220">
    <property type="protein sequence ID" value="KAG2469538.1"/>
    <property type="molecule type" value="Genomic_DNA"/>
</dbReference>
<keyword evidence="2" id="KW-0479">Metal-binding</keyword>
<dbReference type="Pfam" id="PF13445">
    <property type="entry name" value="zf-RING_UBOX"/>
    <property type="match status" value="1"/>
</dbReference>
<evidence type="ECO:0000256" key="4">
    <source>
        <dbReference type="ARBA" id="ARBA00022786"/>
    </source>
</evidence>
<keyword evidence="5" id="KW-0788">Thiol protease</keyword>
<accession>A0A8X7XJL4</accession>
<dbReference type="GO" id="GO:0008234">
    <property type="term" value="F:cysteine-type peptidase activity"/>
    <property type="evidence" value="ECO:0007669"/>
    <property type="project" value="UniProtKB-KW"/>
</dbReference>
<proteinExistence type="predicted"/>
<evidence type="ECO:0000313" key="10">
    <source>
        <dbReference type="Proteomes" id="UP000886611"/>
    </source>
</evidence>
<keyword evidence="6" id="KW-0862">Zinc</keyword>
<evidence type="ECO:0000256" key="5">
    <source>
        <dbReference type="ARBA" id="ARBA00022807"/>
    </source>
</evidence>
<comment type="caution">
    <text evidence="9">The sequence shown here is derived from an EMBL/GenBank/DDBJ whole genome shotgun (WGS) entry which is preliminary data.</text>
</comment>
<dbReference type="Gene3D" id="3.90.70.80">
    <property type="match status" value="1"/>
</dbReference>
<feature type="non-terminal residue" evidence="9">
    <location>
        <position position="1"/>
    </location>
</feature>
<dbReference type="SUPFAM" id="SSF54001">
    <property type="entry name" value="Cysteine proteinases"/>
    <property type="match status" value="1"/>
</dbReference>
<dbReference type="Gene3D" id="3.30.40.10">
    <property type="entry name" value="Zinc/RING finger domain, C3HC4 (zinc finger)"/>
    <property type="match status" value="1"/>
</dbReference>
<dbReference type="PROSITE" id="PS00518">
    <property type="entry name" value="ZF_RING_1"/>
    <property type="match status" value="1"/>
</dbReference>
<keyword evidence="1" id="KW-0645">Protease</keyword>
<dbReference type="GO" id="GO:0006508">
    <property type="term" value="P:proteolysis"/>
    <property type="evidence" value="ECO:0007669"/>
    <property type="project" value="UniProtKB-KW"/>
</dbReference>
<keyword evidence="5" id="KW-0378">Hydrolase</keyword>
<evidence type="ECO:0000256" key="3">
    <source>
        <dbReference type="ARBA" id="ARBA00022771"/>
    </source>
</evidence>
<dbReference type="InterPro" id="IPR001841">
    <property type="entry name" value="Znf_RING"/>
</dbReference>
<organism evidence="9 10">
    <name type="scientific">Polypterus senegalus</name>
    <name type="common">Senegal bichir</name>
    <dbReference type="NCBI Taxonomy" id="55291"/>
    <lineage>
        <taxon>Eukaryota</taxon>
        <taxon>Metazoa</taxon>
        <taxon>Chordata</taxon>
        <taxon>Craniata</taxon>
        <taxon>Vertebrata</taxon>
        <taxon>Euteleostomi</taxon>
        <taxon>Actinopterygii</taxon>
        <taxon>Polypteriformes</taxon>
        <taxon>Polypteridae</taxon>
        <taxon>Polypterus</taxon>
    </lineage>
</organism>
<evidence type="ECO:0000256" key="2">
    <source>
        <dbReference type="ARBA" id="ARBA00022723"/>
    </source>
</evidence>
<feature type="non-terminal residue" evidence="9">
    <location>
        <position position="221"/>
    </location>
</feature>
<gene>
    <name evidence="9" type="primary">Trim24_0</name>
    <name evidence="9" type="ORF">GTO96_0004648</name>
</gene>
<dbReference type="InterPro" id="IPR027370">
    <property type="entry name" value="Znf-RING_euk"/>
</dbReference>
<dbReference type="Proteomes" id="UP000886611">
    <property type="component" value="Unassembled WGS sequence"/>
</dbReference>
<reference evidence="9 10" key="1">
    <citation type="journal article" date="2021" name="Cell">
        <title>Tracing the genetic footprints of vertebrate landing in non-teleost ray-finned fishes.</title>
        <authorList>
            <person name="Bi X."/>
            <person name="Wang K."/>
            <person name="Yang L."/>
            <person name="Pan H."/>
            <person name="Jiang H."/>
            <person name="Wei Q."/>
            <person name="Fang M."/>
            <person name="Yu H."/>
            <person name="Zhu C."/>
            <person name="Cai Y."/>
            <person name="He Y."/>
            <person name="Gan X."/>
            <person name="Zeng H."/>
            <person name="Yu D."/>
            <person name="Zhu Y."/>
            <person name="Jiang H."/>
            <person name="Qiu Q."/>
            <person name="Yang H."/>
            <person name="Zhang Y.E."/>
            <person name="Wang W."/>
            <person name="Zhu M."/>
            <person name="He S."/>
            <person name="Zhang G."/>
        </authorList>
    </citation>
    <scope>NUCLEOTIDE SEQUENCE [LARGE SCALE GENOMIC DNA]</scope>
    <source>
        <strain evidence="9">Bchr_013</strain>
    </source>
</reference>
<dbReference type="InterPro" id="IPR017907">
    <property type="entry name" value="Znf_RING_CS"/>
</dbReference>
<dbReference type="Pfam" id="PF02338">
    <property type="entry name" value="OTU"/>
    <property type="match status" value="1"/>
</dbReference>
<evidence type="ECO:0000313" key="9">
    <source>
        <dbReference type="EMBL" id="KAG2469538.1"/>
    </source>
</evidence>
<dbReference type="InterPro" id="IPR003323">
    <property type="entry name" value="OTU_dom"/>
</dbReference>